<gene>
    <name evidence="10" type="ORF">BDP81DRAFT_430987</name>
</gene>
<accession>A0AAI9ZNE2</accession>
<evidence type="ECO:0000259" key="8">
    <source>
        <dbReference type="Pfam" id="PF01243"/>
    </source>
</evidence>
<dbReference type="NCBIfam" id="NF004231">
    <property type="entry name" value="PRK05679.1"/>
    <property type="match status" value="1"/>
</dbReference>
<feature type="domain" description="Pyridoxine 5'-phosphate oxidase dimerisation C-terminal" evidence="9">
    <location>
        <begin position="224"/>
        <end position="267"/>
    </location>
</feature>
<dbReference type="RefSeq" id="XP_060443798.1">
    <property type="nucleotide sequence ID" value="XM_060590655.1"/>
</dbReference>
<evidence type="ECO:0000256" key="4">
    <source>
        <dbReference type="ARBA" id="ARBA00012801"/>
    </source>
</evidence>
<dbReference type="PANTHER" id="PTHR10851:SF0">
    <property type="entry name" value="PYRIDOXINE-5'-PHOSPHATE OXIDASE"/>
    <property type="match status" value="1"/>
</dbReference>
<dbReference type="GO" id="GO:0008615">
    <property type="term" value="P:pyridoxine biosynthetic process"/>
    <property type="evidence" value="ECO:0007669"/>
    <property type="project" value="InterPro"/>
</dbReference>
<dbReference type="PANTHER" id="PTHR10851">
    <property type="entry name" value="PYRIDOXINE-5-PHOSPHATE OXIDASE"/>
    <property type="match status" value="1"/>
</dbReference>
<dbReference type="InterPro" id="IPR019740">
    <property type="entry name" value="Pyridox_Oxase_CS"/>
</dbReference>
<evidence type="ECO:0000313" key="11">
    <source>
        <dbReference type="Proteomes" id="UP001243989"/>
    </source>
</evidence>
<comment type="cofactor">
    <cofactor evidence="1">
        <name>FMN</name>
        <dbReference type="ChEBI" id="CHEBI:58210"/>
    </cofactor>
</comment>
<keyword evidence="11" id="KW-1185">Reference proteome</keyword>
<evidence type="ECO:0000256" key="2">
    <source>
        <dbReference type="ARBA" id="ARBA00004738"/>
    </source>
</evidence>
<dbReference type="SUPFAM" id="SSF50475">
    <property type="entry name" value="FMN-binding split barrel"/>
    <property type="match status" value="1"/>
</dbReference>
<evidence type="ECO:0000256" key="1">
    <source>
        <dbReference type="ARBA" id="ARBA00001917"/>
    </source>
</evidence>
<dbReference type="GeneID" id="85475517"/>
<dbReference type="InterPro" id="IPR012349">
    <property type="entry name" value="Split_barrel_FMN-bd"/>
</dbReference>
<evidence type="ECO:0000256" key="3">
    <source>
        <dbReference type="ARBA" id="ARBA00005037"/>
    </source>
</evidence>
<evidence type="ECO:0000256" key="5">
    <source>
        <dbReference type="ARBA" id="ARBA00022630"/>
    </source>
</evidence>
<dbReference type="InterPro" id="IPR000659">
    <property type="entry name" value="Pyridox_Oxase"/>
</dbReference>
<evidence type="ECO:0000313" key="10">
    <source>
        <dbReference type="EMBL" id="KAK1635191.1"/>
    </source>
</evidence>
<proteinExistence type="predicted"/>
<comment type="caution">
    <text evidence="10">The sequence shown here is derived from an EMBL/GenBank/DDBJ whole genome shotgun (WGS) entry which is preliminary data.</text>
</comment>
<comment type="pathway">
    <text evidence="2">Cofactor metabolism; pyridoxal 5'-phosphate salvage; pyridoxal 5'-phosphate from pyridoxamine 5'-phosphate: step 1/1.</text>
</comment>
<dbReference type="EMBL" id="JAHMHQ010000013">
    <property type="protein sequence ID" value="KAK1635191.1"/>
    <property type="molecule type" value="Genomic_DNA"/>
</dbReference>
<organism evidence="10 11">
    <name type="scientific">Colletotrichum phormii</name>
    <dbReference type="NCBI Taxonomy" id="359342"/>
    <lineage>
        <taxon>Eukaryota</taxon>
        <taxon>Fungi</taxon>
        <taxon>Dikarya</taxon>
        <taxon>Ascomycota</taxon>
        <taxon>Pezizomycotina</taxon>
        <taxon>Sordariomycetes</taxon>
        <taxon>Hypocreomycetidae</taxon>
        <taxon>Glomerellales</taxon>
        <taxon>Glomerellaceae</taxon>
        <taxon>Colletotrichum</taxon>
        <taxon>Colletotrichum acutatum species complex</taxon>
    </lineage>
</organism>
<dbReference type="Proteomes" id="UP001243989">
    <property type="component" value="Unassembled WGS sequence"/>
</dbReference>
<dbReference type="Pfam" id="PF10590">
    <property type="entry name" value="PNP_phzG_C"/>
    <property type="match status" value="1"/>
</dbReference>
<feature type="domain" description="Pyridoxamine 5'-phosphate oxidase N-terminal" evidence="8">
    <location>
        <begin position="74"/>
        <end position="187"/>
    </location>
</feature>
<evidence type="ECO:0000256" key="6">
    <source>
        <dbReference type="ARBA" id="ARBA00022643"/>
    </source>
</evidence>
<dbReference type="GO" id="GO:0004733">
    <property type="term" value="F:pyridoxamine phosphate oxidase activity"/>
    <property type="evidence" value="ECO:0007669"/>
    <property type="project" value="UniProtKB-EC"/>
</dbReference>
<dbReference type="PROSITE" id="PS01064">
    <property type="entry name" value="PYRIDOX_OXIDASE"/>
    <property type="match status" value="1"/>
</dbReference>
<dbReference type="Gene3D" id="2.30.110.10">
    <property type="entry name" value="Electron Transport, Fmn-binding Protein, Chain A"/>
    <property type="match status" value="1"/>
</dbReference>
<dbReference type="Pfam" id="PF01243">
    <property type="entry name" value="PNPOx_N"/>
    <property type="match status" value="1"/>
</dbReference>
<reference evidence="10" key="1">
    <citation type="submission" date="2021-06" db="EMBL/GenBank/DDBJ databases">
        <title>Comparative genomics, transcriptomics and evolutionary studies reveal genomic signatures of adaptation to plant cell wall in hemibiotrophic fungi.</title>
        <authorList>
            <consortium name="DOE Joint Genome Institute"/>
            <person name="Baroncelli R."/>
            <person name="Diaz J.F."/>
            <person name="Benocci T."/>
            <person name="Peng M."/>
            <person name="Battaglia E."/>
            <person name="Haridas S."/>
            <person name="Andreopoulos W."/>
            <person name="Labutti K."/>
            <person name="Pangilinan J."/>
            <person name="Floch G.L."/>
            <person name="Makela M.R."/>
            <person name="Henrissat B."/>
            <person name="Grigoriev I.V."/>
            <person name="Crouch J.A."/>
            <person name="De Vries R.P."/>
            <person name="Sukno S.A."/>
            <person name="Thon M.R."/>
        </authorList>
    </citation>
    <scope>NUCLEOTIDE SEQUENCE</scope>
    <source>
        <strain evidence="10">CBS 102054</strain>
    </source>
</reference>
<comment type="pathway">
    <text evidence="3">Cofactor metabolism; pyridoxal 5'-phosphate salvage; pyridoxal 5'-phosphate from pyridoxine 5'-phosphate: step 1/1.</text>
</comment>
<dbReference type="InterPro" id="IPR019576">
    <property type="entry name" value="Pyridoxamine_oxidase_dimer_C"/>
</dbReference>
<dbReference type="InterPro" id="IPR011576">
    <property type="entry name" value="Pyridox_Oxase_N"/>
</dbReference>
<keyword evidence="6" id="KW-0288">FMN</keyword>
<protein>
    <recommendedName>
        <fullName evidence="4">pyridoxal 5'-phosphate synthase</fullName>
        <ecNumber evidence="4">1.4.3.5</ecNumber>
    </recommendedName>
</protein>
<keyword evidence="5" id="KW-0285">Flavoprotein</keyword>
<name>A0AAI9ZNE2_9PEZI</name>
<dbReference type="NCBIfam" id="TIGR00558">
    <property type="entry name" value="pdxH"/>
    <property type="match status" value="1"/>
</dbReference>
<keyword evidence="7" id="KW-0560">Oxidoreductase</keyword>
<dbReference type="AlphaFoldDB" id="A0AAI9ZNE2"/>
<evidence type="ECO:0000256" key="7">
    <source>
        <dbReference type="ARBA" id="ARBA00023002"/>
    </source>
</evidence>
<dbReference type="EC" id="1.4.3.5" evidence="4"/>
<dbReference type="GO" id="GO:0010181">
    <property type="term" value="F:FMN binding"/>
    <property type="evidence" value="ECO:0007669"/>
    <property type="project" value="InterPro"/>
</dbReference>
<sequence length="267" mass="30381">MRPGFAYRFSRSLKMALHPPPESEKLIFAPSGSSQNTRASQFTLGRLSLPSLHPTSPTHQFNTWFTAAQETHAVPHPETCTLSTAHLPSGRVSARMVYLKELDGKGGFVVYTNLGTSRKAADLETNKYASLTFWWEALQRQVRVEGKAERLSREESQVYYDTRVRGSRIGAWASRQSQVLEPREGVKGEGGEGRDDGRAQLEGWVKEVEEKFEGKETIPVPEFWGGLRIVPERVEFWQGRDSRLHDRFVYDKVEGEEDKWTINRLSP</sequence>
<evidence type="ECO:0000259" key="9">
    <source>
        <dbReference type="Pfam" id="PF10590"/>
    </source>
</evidence>